<reference evidence="2" key="1">
    <citation type="submission" date="2020-12" db="EMBL/GenBank/DDBJ databases">
        <title>Genomic characterization of non-nitrogen-fixing Frankia strains.</title>
        <authorList>
            <person name="Carlos-Shanley C."/>
            <person name="Guerra T."/>
            <person name="Hahn D."/>
        </authorList>
    </citation>
    <scope>NUCLEOTIDE SEQUENCE</scope>
    <source>
        <strain evidence="2">CN6</strain>
    </source>
</reference>
<name>A0A937RB13_9ACTN</name>
<evidence type="ECO:0000313" key="2">
    <source>
        <dbReference type="EMBL" id="MBL7628746.1"/>
    </source>
</evidence>
<dbReference type="AlphaFoldDB" id="A0A937RB13"/>
<protein>
    <submittedName>
        <fullName evidence="2">VOC family protein</fullName>
    </submittedName>
</protein>
<dbReference type="EMBL" id="JAEACQ010000195">
    <property type="protein sequence ID" value="MBL7628746.1"/>
    <property type="molecule type" value="Genomic_DNA"/>
</dbReference>
<keyword evidence="3" id="KW-1185">Reference proteome</keyword>
<dbReference type="InterPro" id="IPR029068">
    <property type="entry name" value="Glyas_Bleomycin-R_OHBP_Dase"/>
</dbReference>
<organism evidence="2 3">
    <name type="scientific">Frankia nepalensis</name>
    <dbReference type="NCBI Taxonomy" id="1836974"/>
    <lineage>
        <taxon>Bacteria</taxon>
        <taxon>Bacillati</taxon>
        <taxon>Actinomycetota</taxon>
        <taxon>Actinomycetes</taxon>
        <taxon>Frankiales</taxon>
        <taxon>Frankiaceae</taxon>
        <taxon>Frankia</taxon>
    </lineage>
</organism>
<feature type="domain" description="VOC" evidence="1">
    <location>
        <begin position="138"/>
        <end position="254"/>
    </location>
</feature>
<gene>
    <name evidence="2" type="ORF">I7412_16615</name>
</gene>
<dbReference type="PANTHER" id="PTHR33993">
    <property type="entry name" value="GLYOXALASE-RELATED"/>
    <property type="match status" value="1"/>
</dbReference>
<dbReference type="PROSITE" id="PS51819">
    <property type="entry name" value="VOC"/>
    <property type="match status" value="2"/>
</dbReference>
<dbReference type="InterPro" id="IPR052164">
    <property type="entry name" value="Anthracycline_SecMetBiosynth"/>
</dbReference>
<dbReference type="Proteomes" id="UP000604475">
    <property type="component" value="Unassembled WGS sequence"/>
</dbReference>
<dbReference type="Pfam" id="PF00903">
    <property type="entry name" value="Glyoxalase"/>
    <property type="match status" value="2"/>
</dbReference>
<proteinExistence type="predicted"/>
<evidence type="ECO:0000259" key="1">
    <source>
        <dbReference type="PROSITE" id="PS51819"/>
    </source>
</evidence>
<sequence length="260" mass="27921">MAEINAAVPNTPVWMDVASPDLDATVAFYCALFGWEARRSPDPAAGGHTEFTLRGRRVAGAGPDFYGQPNVWTTYLGVSDADEAVRRARAAGGKTLVEPMDVLDAGRLAVLTDPVGAPIGLWQPRANSGVELLDEPGAMCWNELAARDDAAARAFYQDVFGWAADTQSWGDDVTYTRWSLDGRLVAGLMRMNDAWPAEIPSHWMVYLAVDDTDACAEKILSLGGSVPVPPTDIPPGRFAVVNDPLGAHFSIIKPNVPLRG</sequence>
<dbReference type="Gene3D" id="3.10.180.10">
    <property type="entry name" value="2,3-Dihydroxybiphenyl 1,2-Dioxygenase, domain 1"/>
    <property type="match status" value="2"/>
</dbReference>
<dbReference type="CDD" id="cd07247">
    <property type="entry name" value="SgaA_N_like"/>
    <property type="match status" value="2"/>
</dbReference>
<accession>A0A937RB13</accession>
<comment type="caution">
    <text evidence="2">The sequence shown here is derived from an EMBL/GenBank/DDBJ whole genome shotgun (WGS) entry which is preliminary data.</text>
</comment>
<evidence type="ECO:0000313" key="3">
    <source>
        <dbReference type="Proteomes" id="UP000604475"/>
    </source>
</evidence>
<dbReference type="PANTHER" id="PTHR33993:SF14">
    <property type="entry name" value="GB|AAF24581.1"/>
    <property type="match status" value="1"/>
</dbReference>
<feature type="domain" description="VOC" evidence="1">
    <location>
        <begin position="11"/>
        <end position="124"/>
    </location>
</feature>
<dbReference type="SUPFAM" id="SSF54593">
    <property type="entry name" value="Glyoxalase/Bleomycin resistance protein/Dihydroxybiphenyl dioxygenase"/>
    <property type="match status" value="2"/>
</dbReference>
<dbReference type="InterPro" id="IPR037523">
    <property type="entry name" value="VOC_core"/>
</dbReference>
<dbReference type="InterPro" id="IPR004360">
    <property type="entry name" value="Glyas_Fos-R_dOase_dom"/>
</dbReference>